<accession>A0A1I1LN49</accession>
<feature type="compositionally biased region" description="Basic and acidic residues" evidence="1">
    <location>
        <begin position="142"/>
        <end position="161"/>
    </location>
</feature>
<organism evidence="2 3">
    <name type="scientific">Streptomyces aidingensis</name>
    <dbReference type="NCBI Taxonomy" id="910347"/>
    <lineage>
        <taxon>Bacteria</taxon>
        <taxon>Bacillati</taxon>
        <taxon>Actinomycetota</taxon>
        <taxon>Actinomycetes</taxon>
        <taxon>Kitasatosporales</taxon>
        <taxon>Streptomycetaceae</taxon>
        <taxon>Streptomyces</taxon>
    </lineage>
</organism>
<feature type="region of interest" description="Disordered" evidence="1">
    <location>
        <begin position="125"/>
        <end position="168"/>
    </location>
</feature>
<sequence length="234" mass="25260">MADEEDAAYEAVSALGDPVRRRLYRYVAARPGWTGRDAAAEAAGISRSLAAHHLDRLVESGLLTTSFQRLSGRTGPGAGRPAKVYRRAEREHRVSLPPRAYDTLGRLLAGVVEEAGLDRELQAAARAAGRTAEPDTDPVTLLRERGYQPFEEPREDEHGSDGDGDGDGTTLRLHNCPFHALAEQHPALVCGMNLALIEGLLAGRRSAGGREWTAVMDPRREGCCVALKSKKNGS</sequence>
<dbReference type="SUPFAM" id="SSF46785">
    <property type="entry name" value="Winged helix' DNA-binding domain"/>
    <property type="match status" value="1"/>
</dbReference>
<dbReference type="AlphaFoldDB" id="A0A1I1LN49"/>
<keyword evidence="3" id="KW-1185">Reference proteome</keyword>
<dbReference type="CDD" id="cd00090">
    <property type="entry name" value="HTH_ARSR"/>
    <property type="match status" value="1"/>
</dbReference>
<gene>
    <name evidence="2" type="ORF">SAMN05421773_105312</name>
</gene>
<dbReference type="InterPro" id="IPR036388">
    <property type="entry name" value="WH-like_DNA-bd_sf"/>
</dbReference>
<dbReference type="RefSeq" id="WP_093838866.1">
    <property type="nucleotide sequence ID" value="NZ_FOLM01000005.1"/>
</dbReference>
<dbReference type="InterPro" id="IPR011991">
    <property type="entry name" value="ArsR-like_HTH"/>
</dbReference>
<dbReference type="Gene3D" id="1.10.10.10">
    <property type="entry name" value="Winged helix-like DNA-binding domain superfamily/Winged helix DNA-binding domain"/>
    <property type="match status" value="1"/>
</dbReference>
<name>A0A1I1LN49_9ACTN</name>
<dbReference type="OrthoDB" id="3399802at2"/>
<dbReference type="STRING" id="910347.SAMN05421773_105312"/>
<evidence type="ECO:0000313" key="3">
    <source>
        <dbReference type="Proteomes" id="UP000199207"/>
    </source>
</evidence>
<dbReference type="InterPro" id="IPR036390">
    <property type="entry name" value="WH_DNA-bd_sf"/>
</dbReference>
<protein>
    <submittedName>
        <fullName evidence="2">Predicted transcriptional regulator, ArsR family</fullName>
    </submittedName>
</protein>
<reference evidence="2 3" key="1">
    <citation type="submission" date="2016-10" db="EMBL/GenBank/DDBJ databases">
        <authorList>
            <person name="de Groot N.N."/>
        </authorList>
    </citation>
    <scope>NUCLEOTIDE SEQUENCE [LARGE SCALE GENOMIC DNA]</scope>
    <source>
        <strain evidence="2 3">CGMCC 4.5739</strain>
    </source>
</reference>
<dbReference type="Pfam" id="PF12840">
    <property type="entry name" value="HTH_20"/>
    <property type="match status" value="1"/>
</dbReference>
<evidence type="ECO:0000256" key="1">
    <source>
        <dbReference type="SAM" id="MobiDB-lite"/>
    </source>
</evidence>
<evidence type="ECO:0000313" key="2">
    <source>
        <dbReference type="EMBL" id="SFC74366.1"/>
    </source>
</evidence>
<dbReference type="Proteomes" id="UP000199207">
    <property type="component" value="Unassembled WGS sequence"/>
</dbReference>
<proteinExistence type="predicted"/>
<dbReference type="EMBL" id="FOLM01000005">
    <property type="protein sequence ID" value="SFC74366.1"/>
    <property type="molecule type" value="Genomic_DNA"/>
</dbReference>